<proteinExistence type="predicted"/>
<protein>
    <submittedName>
        <fullName evidence="1">Uncharacterized protein</fullName>
    </submittedName>
</protein>
<comment type="caution">
    <text evidence="1">The sequence shown here is derived from an EMBL/GenBank/DDBJ whole genome shotgun (WGS) entry which is preliminary data.</text>
</comment>
<keyword evidence="2" id="KW-1185">Reference proteome</keyword>
<gene>
    <name evidence="1" type="ORF">SGM_3884</name>
</gene>
<evidence type="ECO:0000313" key="1">
    <source>
        <dbReference type="EMBL" id="EGG45796.1"/>
    </source>
</evidence>
<reference evidence="1 2" key="1">
    <citation type="journal article" date="2011" name="J. Bacteriol.">
        <title>Draft genome sequence of the marine bacterium Streptomyces griseoaurantiacus M045, which produces novel manumycin-type antibiotics with a pABA core component.</title>
        <authorList>
            <person name="Li F."/>
            <person name="Jiang P."/>
            <person name="Zheng H."/>
            <person name="Wang S."/>
            <person name="Zhao G."/>
            <person name="Qin S."/>
            <person name="Liu Z."/>
        </authorList>
    </citation>
    <scope>NUCLEOTIDE SEQUENCE [LARGE SCALE GENOMIC DNA]</scope>
    <source>
        <strain evidence="1 2">M045</strain>
    </source>
</reference>
<dbReference type="Proteomes" id="UP000003022">
    <property type="component" value="Unassembled WGS sequence"/>
</dbReference>
<accession>F3NL70</accession>
<organism evidence="1 2">
    <name type="scientific">Streptomyces griseoaurantiacus M045</name>
    <dbReference type="NCBI Taxonomy" id="996637"/>
    <lineage>
        <taxon>Bacteria</taxon>
        <taxon>Bacillati</taxon>
        <taxon>Actinomycetota</taxon>
        <taxon>Actinomycetes</taxon>
        <taxon>Kitasatosporales</taxon>
        <taxon>Streptomycetaceae</taxon>
        <taxon>Streptomyces</taxon>
        <taxon>Streptomyces aurantiacus group</taxon>
    </lineage>
</organism>
<evidence type="ECO:0000313" key="2">
    <source>
        <dbReference type="Proteomes" id="UP000003022"/>
    </source>
</evidence>
<dbReference type="AlphaFoldDB" id="F3NL70"/>
<dbReference type="EMBL" id="AEYX01000039">
    <property type="protein sequence ID" value="EGG45796.1"/>
    <property type="molecule type" value="Genomic_DNA"/>
</dbReference>
<sequence length="42" mass="4789">MGRRLPAAGVPGGLREIGMHDYAELCMDSQFRHVPRHGRRTR</sequence>
<name>F3NL70_9ACTN</name>